<name>U5D113_AMBTC</name>
<gene>
    <name evidence="1" type="ORF">AMTR_s02838p00004170</name>
</gene>
<keyword evidence="2" id="KW-1185">Reference proteome</keyword>
<dbReference type="InterPro" id="IPR027443">
    <property type="entry name" value="IPNS-like_sf"/>
</dbReference>
<protein>
    <recommendedName>
        <fullName evidence="3">Isopenicillin N synthase-like Fe(2+) 2OG dioxygenase domain-containing protein</fullName>
    </recommendedName>
</protein>
<proteinExistence type="predicted"/>
<evidence type="ECO:0000313" key="1">
    <source>
        <dbReference type="EMBL" id="ERN07031.1"/>
    </source>
</evidence>
<dbReference type="Proteomes" id="UP000017836">
    <property type="component" value="Unassembled WGS sequence"/>
</dbReference>
<dbReference type="AlphaFoldDB" id="U5D113"/>
<dbReference type="SUPFAM" id="SSF51197">
    <property type="entry name" value="Clavaminate synthase-like"/>
    <property type="match status" value="1"/>
</dbReference>
<organism evidence="1 2">
    <name type="scientific">Amborella trichopoda</name>
    <dbReference type="NCBI Taxonomy" id="13333"/>
    <lineage>
        <taxon>Eukaryota</taxon>
        <taxon>Viridiplantae</taxon>
        <taxon>Streptophyta</taxon>
        <taxon>Embryophyta</taxon>
        <taxon>Tracheophyta</taxon>
        <taxon>Spermatophyta</taxon>
        <taxon>Magnoliopsida</taxon>
        <taxon>Amborellales</taxon>
        <taxon>Amborellaceae</taxon>
        <taxon>Amborella</taxon>
    </lineage>
</organism>
<evidence type="ECO:0008006" key="3">
    <source>
        <dbReference type="Google" id="ProtNLM"/>
    </source>
</evidence>
<dbReference type="Gramene" id="ERN07031">
    <property type="protein sequence ID" value="ERN07031"/>
    <property type="gene ID" value="AMTR_s02838p00004170"/>
</dbReference>
<dbReference type="EMBL" id="KI393819">
    <property type="protein sequence ID" value="ERN07031.1"/>
    <property type="molecule type" value="Genomic_DNA"/>
</dbReference>
<accession>U5D113</accession>
<evidence type="ECO:0000313" key="2">
    <source>
        <dbReference type="Proteomes" id="UP000017836"/>
    </source>
</evidence>
<reference evidence="2" key="1">
    <citation type="journal article" date="2013" name="Science">
        <title>The Amborella genome and the evolution of flowering plants.</title>
        <authorList>
            <consortium name="Amborella Genome Project"/>
        </authorList>
    </citation>
    <scope>NUCLEOTIDE SEQUENCE [LARGE SCALE GENOMIC DNA]</scope>
</reference>
<dbReference type="HOGENOM" id="CLU_2052821_0_0_1"/>
<dbReference type="Gene3D" id="2.60.120.330">
    <property type="entry name" value="B-lactam Antibiotic, Isopenicillin N Synthase, Chain"/>
    <property type="match status" value="1"/>
</dbReference>
<dbReference type="eggNOG" id="KOG0143">
    <property type="taxonomic scope" value="Eukaryota"/>
</dbReference>
<sequence>MLILSYVTDHTDYHTPRQPESTLACADDGNDSLDLDLKAWTNGRLHPVRHRVMNKGYEDRYSCGIFSFPIPNLLIEGPQELVDENHPKLFKPFDTYAYYKIYYFHRANQEEYGLKEFAGI</sequence>